<dbReference type="Pfam" id="PF02798">
    <property type="entry name" value="GST_N"/>
    <property type="match status" value="1"/>
</dbReference>
<dbReference type="Proteomes" id="UP000076584">
    <property type="component" value="Unassembled WGS sequence"/>
</dbReference>
<organism evidence="6 7">
    <name type="scientific">Colletotrichum incanum</name>
    <name type="common">Soybean anthracnose fungus</name>
    <dbReference type="NCBI Taxonomy" id="1573173"/>
    <lineage>
        <taxon>Eukaryota</taxon>
        <taxon>Fungi</taxon>
        <taxon>Dikarya</taxon>
        <taxon>Ascomycota</taxon>
        <taxon>Pezizomycotina</taxon>
        <taxon>Sordariomycetes</taxon>
        <taxon>Hypocreomycetidae</taxon>
        <taxon>Glomerellales</taxon>
        <taxon>Glomerellaceae</taxon>
        <taxon>Colletotrichum</taxon>
        <taxon>Colletotrichum spaethianum species complex</taxon>
    </lineage>
</organism>
<protein>
    <submittedName>
        <fullName evidence="6">Glutathione s-transferase</fullName>
    </submittedName>
</protein>
<dbReference type="Pfam" id="PF00043">
    <property type="entry name" value="GST_C"/>
    <property type="match status" value="1"/>
</dbReference>
<dbReference type="PANTHER" id="PTHR44051">
    <property type="entry name" value="GLUTATHIONE S-TRANSFERASE-RELATED"/>
    <property type="match status" value="1"/>
</dbReference>
<evidence type="ECO:0000256" key="2">
    <source>
        <dbReference type="RuleBase" id="RU003494"/>
    </source>
</evidence>
<keyword evidence="6" id="KW-0808">Transferase</keyword>
<gene>
    <name evidence="6" type="ORF">CI238_03878</name>
</gene>
<dbReference type="EMBL" id="LFIW01000256">
    <property type="protein sequence ID" value="KZL87381.1"/>
    <property type="molecule type" value="Genomic_DNA"/>
</dbReference>
<dbReference type="SUPFAM" id="SSF47616">
    <property type="entry name" value="GST C-terminal domain-like"/>
    <property type="match status" value="1"/>
</dbReference>
<evidence type="ECO:0000256" key="1">
    <source>
        <dbReference type="ARBA" id="ARBA00007409"/>
    </source>
</evidence>
<feature type="domain" description="GST C-terminal" evidence="5">
    <location>
        <begin position="92"/>
        <end position="232"/>
    </location>
</feature>
<dbReference type="InterPro" id="IPR036282">
    <property type="entry name" value="Glutathione-S-Trfase_C_sf"/>
</dbReference>
<feature type="compositionally biased region" description="Basic and acidic residues" evidence="3">
    <location>
        <begin position="226"/>
        <end position="236"/>
    </location>
</feature>
<evidence type="ECO:0000256" key="3">
    <source>
        <dbReference type="SAM" id="MobiDB-lite"/>
    </source>
</evidence>
<comment type="caution">
    <text evidence="6">The sequence shown here is derived from an EMBL/GenBank/DDBJ whole genome shotgun (WGS) entry which is preliminary data.</text>
</comment>
<proteinExistence type="inferred from homology"/>
<dbReference type="CDD" id="cd03048">
    <property type="entry name" value="GST_N_Ure2p_like"/>
    <property type="match status" value="1"/>
</dbReference>
<sequence>MSSTKPLVLYGHSYTANPSKVVMILEELEIPYEHVMIDLAVVKEEPYISINPNGRLPALKDPNTDITLWESGAIIEYLVETYDVDNKLSYPSPPERFLLKQWLHFQMSGQGPYFGQLGWFMHFHPEDVPSAKERYEEQTVRVFSVLDRALKGRQYLVGDKATYADISFMPWDHLARRLLGDAWIAKWNVESTYPDYAAWAARVRARPAVDKVLRTMSSQRAEEEEERQKAEKHATQ</sequence>
<dbReference type="InterPro" id="IPR040079">
    <property type="entry name" value="Glutathione_S-Trfase"/>
</dbReference>
<evidence type="ECO:0000259" key="5">
    <source>
        <dbReference type="PROSITE" id="PS50405"/>
    </source>
</evidence>
<dbReference type="InterPro" id="IPR036249">
    <property type="entry name" value="Thioredoxin-like_sf"/>
</dbReference>
<dbReference type="InterPro" id="IPR004046">
    <property type="entry name" value="GST_C"/>
</dbReference>
<evidence type="ECO:0000259" key="4">
    <source>
        <dbReference type="PROSITE" id="PS50404"/>
    </source>
</evidence>
<feature type="region of interest" description="Disordered" evidence="3">
    <location>
        <begin position="216"/>
        <end position="236"/>
    </location>
</feature>
<evidence type="ECO:0000313" key="7">
    <source>
        <dbReference type="Proteomes" id="UP000076584"/>
    </source>
</evidence>
<name>A0A162PNN7_COLIC</name>
<reference evidence="6 7" key="1">
    <citation type="submission" date="2015-06" db="EMBL/GenBank/DDBJ databases">
        <title>Survival trade-offs in plant roots during colonization by closely related pathogenic and mutualistic fungi.</title>
        <authorList>
            <person name="Hacquard S."/>
            <person name="Kracher B."/>
            <person name="Hiruma K."/>
            <person name="Weinman A."/>
            <person name="Muench P."/>
            <person name="Garrido Oter R."/>
            <person name="Ver Loren van Themaat E."/>
            <person name="Dallerey J.-F."/>
            <person name="Damm U."/>
            <person name="Henrissat B."/>
            <person name="Lespinet O."/>
            <person name="Thon M."/>
            <person name="Kemen E."/>
            <person name="McHardy A.C."/>
            <person name="Schulze-Lefert P."/>
            <person name="O'Connell R.J."/>
        </authorList>
    </citation>
    <scope>NUCLEOTIDE SEQUENCE [LARGE SCALE GENOMIC DNA]</scope>
    <source>
        <strain evidence="6 7">MAFF 238704</strain>
    </source>
</reference>
<comment type="similarity">
    <text evidence="1 2">Belongs to the GST superfamily.</text>
</comment>
<dbReference type="SFLD" id="SFLDS00019">
    <property type="entry name" value="Glutathione_Transferase_(cytos"/>
    <property type="match status" value="1"/>
</dbReference>
<dbReference type="SFLD" id="SFLDG01151">
    <property type="entry name" value="Main.2:_Nu-like"/>
    <property type="match status" value="1"/>
</dbReference>
<dbReference type="PANTHER" id="PTHR44051:SF3">
    <property type="entry name" value="TRANSCRIPTIONAL REGULATOR URE2"/>
    <property type="match status" value="1"/>
</dbReference>
<dbReference type="AlphaFoldDB" id="A0A162PNN7"/>
<dbReference type="PROSITE" id="PS50404">
    <property type="entry name" value="GST_NTER"/>
    <property type="match status" value="1"/>
</dbReference>
<dbReference type="GO" id="GO:0016740">
    <property type="term" value="F:transferase activity"/>
    <property type="evidence" value="ECO:0007669"/>
    <property type="project" value="UniProtKB-KW"/>
</dbReference>
<dbReference type="SUPFAM" id="SSF52833">
    <property type="entry name" value="Thioredoxin-like"/>
    <property type="match status" value="1"/>
</dbReference>
<dbReference type="STRING" id="1573173.A0A162PNN7"/>
<feature type="domain" description="GST N-terminal" evidence="4">
    <location>
        <begin position="5"/>
        <end position="86"/>
    </location>
</feature>
<evidence type="ECO:0000313" key="6">
    <source>
        <dbReference type="EMBL" id="KZL87381.1"/>
    </source>
</evidence>
<accession>A0A162PNN7</accession>
<dbReference type="InterPro" id="IPR004045">
    <property type="entry name" value="Glutathione_S-Trfase_N"/>
</dbReference>
<dbReference type="SFLD" id="SFLDG00358">
    <property type="entry name" value="Main_(cytGST)"/>
    <property type="match status" value="1"/>
</dbReference>
<dbReference type="InterPro" id="IPR010987">
    <property type="entry name" value="Glutathione-S-Trfase_C-like"/>
</dbReference>
<dbReference type="Gene3D" id="1.20.1050.130">
    <property type="match status" value="1"/>
</dbReference>
<keyword evidence="7" id="KW-1185">Reference proteome</keyword>
<dbReference type="PROSITE" id="PS50405">
    <property type="entry name" value="GST_CTER"/>
    <property type="match status" value="1"/>
</dbReference>